<feature type="transmembrane region" description="Helical" evidence="1">
    <location>
        <begin position="14"/>
        <end position="32"/>
    </location>
</feature>
<organism evidence="2 3">
    <name type="scientific">Leuconostoc pseudomesenteroides</name>
    <dbReference type="NCBI Taxonomy" id="33968"/>
    <lineage>
        <taxon>Bacteria</taxon>
        <taxon>Bacillati</taxon>
        <taxon>Bacillota</taxon>
        <taxon>Bacilli</taxon>
        <taxon>Lactobacillales</taxon>
        <taxon>Lactobacillaceae</taxon>
        <taxon>Leuconostoc</taxon>
    </lineage>
</organism>
<reference evidence="2 3" key="1">
    <citation type="submission" date="2023-02" db="EMBL/GenBank/DDBJ databases">
        <title>Antimicrobial susceptibility testing and tentative epidemiological cut-off values for Lactobacillaceae family species intended for ingestion.</title>
        <authorList>
            <person name="Noehr-Meldgaard K."/>
            <person name="Struve C."/>
            <person name="Ingmer H."/>
            <person name="Koza A."/>
            <person name="Al-Nakeeb K."/>
            <person name="Agersoe Y."/>
        </authorList>
    </citation>
    <scope>NUCLEOTIDE SEQUENCE [LARGE SCALE GENOMIC DNA]</scope>
    <source>
        <strain evidence="2 3">DSM 20193</strain>
    </source>
</reference>
<dbReference type="EMBL" id="JARGDN010000019">
    <property type="protein sequence ID" value="MDG9734440.1"/>
    <property type="molecule type" value="Genomic_DNA"/>
</dbReference>
<keyword evidence="1" id="KW-0812">Transmembrane</keyword>
<comment type="caution">
    <text evidence="2">The sequence shown here is derived from an EMBL/GenBank/DDBJ whole genome shotgun (WGS) entry which is preliminary data.</text>
</comment>
<protein>
    <submittedName>
        <fullName evidence="2">Uncharacterized protein</fullName>
    </submittedName>
</protein>
<keyword evidence="1" id="KW-1133">Transmembrane helix</keyword>
<evidence type="ECO:0000256" key="1">
    <source>
        <dbReference type="SAM" id="Phobius"/>
    </source>
</evidence>
<accession>A0ABT6HFR0</accession>
<proteinExistence type="predicted"/>
<dbReference type="Proteomes" id="UP001529201">
    <property type="component" value="Unassembled WGS sequence"/>
</dbReference>
<name>A0ABT6HFR0_LEUPS</name>
<sequence length="40" mass="4587">MIEIGHNLQHAIELGMYLSAMVAAVHIVMKFVTEMKTHYK</sequence>
<evidence type="ECO:0000313" key="3">
    <source>
        <dbReference type="Proteomes" id="UP001529201"/>
    </source>
</evidence>
<keyword evidence="1" id="KW-0472">Membrane</keyword>
<keyword evidence="3" id="KW-1185">Reference proteome</keyword>
<dbReference type="RefSeq" id="WP_010291508.1">
    <property type="nucleotide sequence ID" value="NZ_BMBO01000025.1"/>
</dbReference>
<gene>
    <name evidence="2" type="ORF">P1N92_10030</name>
</gene>
<dbReference type="GeneID" id="80022542"/>
<evidence type="ECO:0000313" key="2">
    <source>
        <dbReference type="EMBL" id="MDG9734440.1"/>
    </source>
</evidence>